<evidence type="ECO:0000313" key="2">
    <source>
        <dbReference type="Proteomes" id="UP000218785"/>
    </source>
</evidence>
<evidence type="ECO:0000313" key="1">
    <source>
        <dbReference type="EMBL" id="BAZ02369.1"/>
    </source>
</evidence>
<dbReference type="KEGG" id="ttq:NIES37_63810"/>
<proteinExistence type="predicted"/>
<dbReference type="RefSeq" id="WP_096582555.1">
    <property type="nucleotide sequence ID" value="NZ_CAWNJS010000001.1"/>
</dbReference>
<sequence>MLRKENDASKAEQGDRILLCQNNHEHGHRVTHVVETVTATAEEQDGMWIRQVKVVWVAQDPWENAPQTEDVIGNEFSFRGGNLISVDAPSIKLNLDKLTTAKETSQ</sequence>
<dbReference type="EMBL" id="AP018248">
    <property type="protein sequence ID" value="BAZ02369.1"/>
    <property type="molecule type" value="Genomic_DNA"/>
</dbReference>
<protein>
    <submittedName>
        <fullName evidence="1">Uncharacterized protein</fullName>
    </submittedName>
</protein>
<dbReference type="Proteomes" id="UP000218785">
    <property type="component" value="Chromosome"/>
</dbReference>
<keyword evidence="2" id="KW-1185">Reference proteome</keyword>
<reference evidence="1 2" key="1">
    <citation type="submission" date="2017-06" db="EMBL/GenBank/DDBJ databases">
        <title>Genome sequencing of cyanobaciteial culture collection at National Institute for Environmental Studies (NIES).</title>
        <authorList>
            <person name="Hirose Y."/>
            <person name="Shimura Y."/>
            <person name="Fujisawa T."/>
            <person name="Nakamura Y."/>
            <person name="Kawachi M."/>
        </authorList>
    </citation>
    <scope>NUCLEOTIDE SEQUENCE [LARGE SCALE GENOMIC DNA]</scope>
    <source>
        <strain evidence="1 2">NIES-37</strain>
    </source>
</reference>
<name>A0A1Z4N9F8_9CYAN</name>
<organism evidence="1 2">
    <name type="scientific">Tolypothrix tenuis PCC 7101</name>
    <dbReference type="NCBI Taxonomy" id="231146"/>
    <lineage>
        <taxon>Bacteria</taxon>
        <taxon>Bacillati</taxon>
        <taxon>Cyanobacteriota</taxon>
        <taxon>Cyanophyceae</taxon>
        <taxon>Nostocales</taxon>
        <taxon>Tolypothrichaceae</taxon>
        <taxon>Tolypothrix</taxon>
    </lineage>
</organism>
<dbReference type="AlphaFoldDB" id="A0A1Z4N9F8"/>
<gene>
    <name evidence="1" type="ORF">NIES37_63810</name>
</gene>
<accession>A0A1Z4N9F8</accession>